<feature type="region of interest" description="Disordered" evidence="1">
    <location>
        <begin position="1"/>
        <end position="29"/>
    </location>
</feature>
<proteinExistence type="predicted"/>
<feature type="compositionally biased region" description="Polar residues" evidence="1">
    <location>
        <begin position="1"/>
        <end position="23"/>
    </location>
</feature>
<reference evidence="2 3" key="1">
    <citation type="submission" date="2006-03" db="EMBL/GenBank/DDBJ databases">
        <authorList>
            <person name="Pinhassi J."/>
            <person name="Pedros-Alio C."/>
            <person name="Ferriera S."/>
            <person name="Johnson J."/>
            <person name="Kravitz S."/>
            <person name="Halpern A."/>
            <person name="Remington K."/>
            <person name="Beeson K."/>
            <person name="Tran B."/>
            <person name="Rogers Y.-H."/>
            <person name="Friedman R."/>
            <person name="Venter J.C."/>
        </authorList>
    </citation>
    <scope>NUCLEOTIDE SEQUENCE [LARGE SCALE GENOMIC DNA]</scope>
    <source>
        <strain evidence="2 3">RED65</strain>
    </source>
</reference>
<name>Q1N154_9GAMM</name>
<dbReference type="AlphaFoldDB" id="Q1N154"/>
<protein>
    <submittedName>
        <fullName evidence="2">Uncharacterized protein</fullName>
    </submittedName>
</protein>
<sequence length="346" mass="37411">MHGQFSPSPVTRNTDAANPQSESVGFGLDPNSLNLTEGIELNLEIQVSLDMTYVDPDGLSGNEADSGILELNGIQIGSKESPIDVNNVRNENLFEPNELALVQNLFIDVDPVQGMFITIEEIGDDQGNGIDIGIQDIFLGTREKSAGGLLIEDISNFVRDDKLAQHNQLFSMGLQTLDDGKNTELGNWIEFRSQVLTEEVGNTTSVSVPDLGSLNENLPGFGANTTIDASFALYIDKFAWIDSDEQGVNREFGLAAIMIYDGLDTNGDGIDDTVGPAKLSEMKIETVDHVSYDGRNVQALYIENLDFKADISIASIYVGDPVTGSLGALQIQGIDTAGTSVWIYEH</sequence>
<dbReference type="EMBL" id="AAQH01000011">
    <property type="protein sequence ID" value="EAT11997.1"/>
    <property type="molecule type" value="Genomic_DNA"/>
</dbReference>
<evidence type="ECO:0000256" key="1">
    <source>
        <dbReference type="SAM" id="MobiDB-lite"/>
    </source>
</evidence>
<keyword evidence="3" id="KW-1185">Reference proteome</keyword>
<gene>
    <name evidence="2" type="ORF">RED65_11670</name>
</gene>
<organism evidence="2 3">
    <name type="scientific">Bermanella marisrubri</name>
    <dbReference type="NCBI Taxonomy" id="207949"/>
    <lineage>
        <taxon>Bacteria</taxon>
        <taxon>Pseudomonadati</taxon>
        <taxon>Pseudomonadota</taxon>
        <taxon>Gammaproteobacteria</taxon>
        <taxon>Oceanospirillales</taxon>
        <taxon>Oceanospirillaceae</taxon>
        <taxon>Bermanella</taxon>
    </lineage>
</organism>
<comment type="caution">
    <text evidence="2">The sequence shown here is derived from an EMBL/GenBank/DDBJ whole genome shotgun (WGS) entry which is preliminary data.</text>
</comment>
<evidence type="ECO:0000313" key="2">
    <source>
        <dbReference type="EMBL" id="EAT11997.1"/>
    </source>
</evidence>
<dbReference type="STRING" id="207949.RED65_11670"/>
<dbReference type="HOGENOM" id="CLU_800926_0_0_6"/>
<accession>Q1N154</accession>
<evidence type="ECO:0000313" key="3">
    <source>
        <dbReference type="Proteomes" id="UP000004263"/>
    </source>
</evidence>
<dbReference type="Proteomes" id="UP000004263">
    <property type="component" value="Unassembled WGS sequence"/>
</dbReference>